<dbReference type="STRING" id="1894.ADK78_11305"/>
<evidence type="ECO:0000313" key="2">
    <source>
        <dbReference type="EMBL" id="OEV38404.1"/>
    </source>
</evidence>
<evidence type="ECO:0000313" key="3">
    <source>
        <dbReference type="Proteomes" id="UP000037395"/>
    </source>
</evidence>
<dbReference type="EMBL" id="BMUB01000009">
    <property type="protein sequence ID" value="GGU85254.1"/>
    <property type="molecule type" value="Genomic_DNA"/>
</dbReference>
<evidence type="ECO:0000313" key="1">
    <source>
        <dbReference type="EMBL" id="GGU85254.1"/>
    </source>
</evidence>
<dbReference type="OrthoDB" id="117809at2"/>
<gene>
    <name evidence="1" type="ORF">GCM10010502_41860</name>
    <name evidence="2" type="ORF">HS99_0021065</name>
</gene>
<dbReference type="Proteomes" id="UP000037395">
    <property type="component" value="Unassembled WGS sequence"/>
</dbReference>
<proteinExistence type="predicted"/>
<dbReference type="Proteomes" id="UP000610124">
    <property type="component" value="Unassembled WGS sequence"/>
</dbReference>
<reference evidence="2" key="4">
    <citation type="submission" date="2016-08" db="EMBL/GenBank/DDBJ databases">
        <title>Sequencing, Assembly and Comparative Genomics of S. aureofaciens ATCC 10762.</title>
        <authorList>
            <person name="Gradnigo J.S."/>
            <person name="Johnson N."/>
            <person name="Somerville G.A."/>
        </authorList>
    </citation>
    <scope>NUCLEOTIDE SEQUENCE [LARGE SCALE GENOMIC DNA]</scope>
    <source>
        <strain evidence="2">ATCC 10762</strain>
    </source>
</reference>
<reference evidence="3" key="3">
    <citation type="submission" date="2016-08" db="EMBL/GenBank/DDBJ databases">
        <title>Sequencing, assembly and comparative genomics of S. aureofaciens ATCC 10762.</title>
        <authorList>
            <person name="Gradnigo J.S."/>
            <person name="Johnson N."/>
            <person name="Somerville G.A."/>
        </authorList>
    </citation>
    <scope>NUCLEOTIDE SEQUENCE [LARGE SCALE GENOMIC DNA]</scope>
    <source>
        <strain evidence="3">ATCC 10762 / DSM 40127 / CCM 3239 / JCM 4008 / LMG 5968 / NBRC 12843 / NCIMB 8234 / A-377</strain>
    </source>
</reference>
<reference evidence="1" key="5">
    <citation type="submission" date="2020-09" db="EMBL/GenBank/DDBJ databases">
        <authorList>
            <person name="Sun Q."/>
            <person name="Ohkuma M."/>
        </authorList>
    </citation>
    <scope>NUCLEOTIDE SEQUENCE</scope>
    <source>
        <strain evidence="1">JCM 4434</strain>
    </source>
</reference>
<dbReference type="RefSeq" id="WP_030283201.1">
    <property type="nucleotide sequence ID" value="NZ_BMUB01000009.1"/>
</dbReference>
<reference evidence="2 3" key="2">
    <citation type="submission" date="2014-07" db="EMBL/GenBank/DDBJ databases">
        <authorList>
            <person name="Zhang J.E."/>
            <person name="Yang H."/>
            <person name="Guo J."/>
            <person name="Deng Z."/>
            <person name="Luo H."/>
            <person name="Luo M."/>
            <person name="Zhao B."/>
        </authorList>
    </citation>
    <scope>NUCLEOTIDE SEQUENCE [LARGE SCALE GENOMIC DNA]</scope>
    <source>
        <strain evidence="2">ATCC 10762</strain>
        <strain evidence="3">ATCC 10762 / DSM 40127 / CCM 3239 / JCM 4008 / LMG 5968 / NBRC 12843 / NCIMB 8234 / A-377</strain>
    </source>
</reference>
<dbReference type="AlphaFoldDB" id="A0A1E7NCM6"/>
<dbReference type="KEGG" id="kau:B6264_27990"/>
<accession>A0A1E7NCM6</accession>
<comment type="caution">
    <text evidence="2">The sequence shown here is derived from an EMBL/GenBank/DDBJ whole genome shotgun (WGS) entry which is preliminary data.</text>
</comment>
<keyword evidence="3" id="KW-1185">Reference proteome</keyword>
<accession>A0A8H9LVB4</accession>
<sequence length="64" mass="7001">METLAYGVQADERPLLERAFAGRHGLRCLDVTRTAVGQIIDATARNIDDFAAGRRSENTLGPKD</sequence>
<dbReference type="EMBL" id="JPRF03000014">
    <property type="protein sequence ID" value="OEV38404.1"/>
    <property type="molecule type" value="Genomic_DNA"/>
</dbReference>
<organism evidence="2 3">
    <name type="scientific">Kitasatospora aureofaciens</name>
    <name type="common">Streptomyces aureofaciens</name>
    <dbReference type="NCBI Taxonomy" id="1894"/>
    <lineage>
        <taxon>Bacteria</taxon>
        <taxon>Bacillati</taxon>
        <taxon>Actinomycetota</taxon>
        <taxon>Actinomycetes</taxon>
        <taxon>Kitasatosporales</taxon>
        <taxon>Streptomycetaceae</taxon>
        <taxon>Kitasatospora</taxon>
    </lineage>
</organism>
<dbReference type="GeneID" id="97487223"/>
<name>A0A1E7NCM6_KITAU</name>
<reference evidence="1" key="1">
    <citation type="journal article" date="2014" name="Int. J. Syst. Evol. Microbiol.">
        <title>Complete genome sequence of Corynebacterium casei LMG S-19264T (=DSM 44701T), isolated from a smear-ripened cheese.</title>
        <authorList>
            <consortium name="US DOE Joint Genome Institute (JGI-PGF)"/>
            <person name="Walter F."/>
            <person name="Albersmeier A."/>
            <person name="Kalinowski J."/>
            <person name="Ruckert C."/>
        </authorList>
    </citation>
    <scope>NUCLEOTIDE SEQUENCE</scope>
    <source>
        <strain evidence="1">JCM 4434</strain>
    </source>
</reference>
<protein>
    <submittedName>
        <fullName evidence="2">Uncharacterized protein</fullName>
    </submittedName>
</protein>